<dbReference type="RefSeq" id="WP_324695413.1">
    <property type="nucleotide sequence ID" value="NZ_JAYMYJ010000112.1"/>
</dbReference>
<dbReference type="EMBL" id="JAYMYJ010000112">
    <property type="protein sequence ID" value="MEB4591647.1"/>
    <property type="molecule type" value="Genomic_DNA"/>
</dbReference>
<feature type="compositionally biased region" description="Low complexity" evidence="1">
    <location>
        <begin position="25"/>
        <end position="38"/>
    </location>
</feature>
<feature type="region of interest" description="Disordered" evidence="1">
    <location>
        <begin position="25"/>
        <end position="54"/>
    </location>
</feature>
<gene>
    <name evidence="3" type="ORF">VSS37_11705</name>
</gene>
<dbReference type="Proteomes" id="UP001308005">
    <property type="component" value="Unassembled WGS sequence"/>
</dbReference>
<dbReference type="Pfam" id="PF10986">
    <property type="entry name" value="ZrgA"/>
    <property type="match status" value="1"/>
</dbReference>
<accession>A0ABU6CYN0</accession>
<feature type="region of interest" description="Disordered" evidence="1">
    <location>
        <begin position="119"/>
        <end position="138"/>
    </location>
</feature>
<feature type="compositionally biased region" description="Basic and acidic residues" evidence="1">
    <location>
        <begin position="123"/>
        <end position="138"/>
    </location>
</feature>
<keyword evidence="4" id="KW-1185">Reference proteome</keyword>
<evidence type="ECO:0000313" key="3">
    <source>
        <dbReference type="EMBL" id="MEB4591647.1"/>
    </source>
</evidence>
<name>A0ABU6CYN0_9GAMM</name>
<keyword evidence="2" id="KW-0732">Signal</keyword>
<sequence length="197" mass="20865">MKYPQLFTSIAGLALGAFVSMASADPTPAPAADKTPAAGFEQHGPHEHGTGKLSIAQDGGKLELDLDSPGMNLFGFEYMPKTDADKKTVADAEAKLKDGAALFVFDEDAGCQQTDAKVTTAQEKPDADEAEHDKGEVHSDVEASWAFTCAKPEALQTVTTKLFSTFSGFHKLNAEWVTDKGASSATLEKDDSIKLAP</sequence>
<protein>
    <submittedName>
        <fullName evidence="3">DUF2796 domain-containing protein</fullName>
    </submittedName>
</protein>
<evidence type="ECO:0000313" key="4">
    <source>
        <dbReference type="Proteomes" id="UP001308005"/>
    </source>
</evidence>
<evidence type="ECO:0000256" key="2">
    <source>
        <dbReference type="SAM" id="SignalP"/>
    </source>
</evidence>
<proteinExistence type="predicted"/>
<comment type="caution">
    <text evidence="3">The sequence shown here is derived from an EMBL/GenBank/DDBJ whole genome shotgun (WGS) entry which is preliminary data.</text>
</comment>
<feature type="chain" id="PRO_5046866398" evidence="2">
    <location>
        <begin position="25"/>
        <end position="197"/>
    </location>
</feature>
<feature type="signal peptide" evidence="2">
    <location>
        <begin position="1"/>
        <end position="24"/>
    </location>
</feature>
<reference evidence="4" key="1">
    <citation type="submission" date="2023-07" db="EMBL/GenBank/DDBJ databases">
        <title>The carbon used by Thiothrix.</title>
        <authorList>
            <person name="Chen L."/>
        </authorList>
    </citation>
    <scope>NUCLEOTIDE SEQUENCE [LARGE SCALE GENOMIC DNA]</scope>
</reference>
<organism evidence="3 4">
    <name type="scientific">Candidatus Thiothrix phosphatis</name>
    <dbReference type="NCBI Taxonomy" id="3112415"/>
    <lineage>
        <taxon>Bacteria</taxon>
        <taxon>Pseudomonadati</taxon>
        <taxon>Pseudomonadota</taxon>
        <taxon>Gammaproteobacteria</taxon>
        <taxon>Thiotrichales</taxon>
        <taxon>Thiotrichaceae</taxon>
        <taxon>Thiothrix</taxon>
    </lineage>
</organism>
<evidence type="ECO:0000256" key="1">
    <source>
        <dbReference type="SAM" id="MobiDB-lite"/>
    </source>
</evidence>
<dbReference type="InterPro" id="IPR021253">
    <property type="entry name" value="ZrgA-like"/>
</dbReference>